<dbReference type="eggNOG" id="COG0739">
    <property type="taxonomic scope" value="Bacteria"/>
</dbReference>
<accession>B8GLC9</accession>
<comment type="cofactor">
    <cofactor evidence="1">
        <name>Zn(2+)</name>
        <dbReference type="ChEBI" id="CHEBI:29105"/>
    </cofactor>
</comment>
<dbReference type="Gene3D" id="2.70.70.10">
    <property type="entry name" value="Glucose Permease (Domain IIA)"/>
    <property type="match status" value="1"/>
</dbReference>
<reference evidence="10 11" key="1">
    <citation type="journal article" date="2011" name="Stand. Genomic Sci.">
        <title>Complete genome sequence of 'Thioalkalivibrio sulfidophilus' HL-EbGr7.</title>
        <authorList>
            <person name="Muyzer G."/>
            <person name="Sorokin D.Y."/>
            <person name="Mavromatis K."/>
            <person name="Lapidus A."/>
            <person name="Clum A."/>
            <person name="Ivanova N."/>
            <person name="Pati A."/>
            <person name="d'Haeseleer P."/>
            <person name="Woyke T."/>
            <person name="Kyrpides N.C."/>
        </authorList>
    </citation>
    <scope>NUCLEOTIDE SEQUENCE [LARGE SCALE GENOMIC DNA]</scope>
    <source>
        <strain evidence="10 11">HL-EbGR7</strain>
    </source>
</reference>
<evidence type="ECO:0000256" key="1">
    <source>
        <dbReference type="ARBA" id="ARBA00001947"/>
    </source>
</evidence>
<evidence type="ECO:0000313" key="10">
    <source>
        <dbReference type="EMBL" id="ACL73484.1"/>
    </source>
</evidence>
<keyword evidence="3" id="KW-0645">Protease</keyword>
<dbReference type="GO" id="GO:0030313">
    <property type="term" value="C:cell envelope"/>
    <property type="evidence" value="ECO:0007669"/>
    <property type="project" value="UniProtKB-SubCell"/>
</dbReference>
<evidence type="ECO:0000256" key="2">
    <source>
        <dbReference type="ARBA" id="ARBA00004196"/>
    </source>
</evidence>
<keyword evidence="4" id="KW-0479">Metal-binding</keyword>
<dbReference type="CDD" id="cd12797">
    <property type="entry name" value="M23_peptidase"/>
    <property type="match status" value="1"/>
</dbReference>
<protein>
    <submittedName>
        <fullName evidence="10">Peptidase M23</fullName>
    </submittedName>
</protein>
<sequence>MRGHKIDRGGASGYALTNNNGIQSVDYHSFFKRDYKSTQASRHSGTSRHWPLRGLALVSGLVLLGVVLAKNQDTTPATALELAEQPIPAVEAVHDTEKHVSGTRIQMALALPEPPSVRASSNIDVEAALQAEAQEDALGEAEIDTAPEMATDAGEWNEVVVQRGDTLSAIFSRLEIHSQLNPILSLGDQVSLLRSIHPGEKIRALKVDGSLQELVYEPSRTRQLHVIRGDDGYQAREVERPLETRITQASGVIQSSLFQAGMDAGMSQTLIMSMANIFGWDIDFALDIREGDQFTVIYEQLFQDGEFVRDGAVLAAEFVNRGTAFQALRYTRPDGHTDYYSPDGRSMRKAFLRTPVEFARISSRFGSRRHPILHTMRQHRGVDYAAPTGTPIRASGDGRIAYRGSRGGYGKTIVIQHGQQYQTLYAHMNGFARNTAVGERVRQGQVIGYVGSTGMATGPHLHYEFLVNGVHRDPLTVRLPDAEPLPDRYMSDFKAKTAPLLAQIEMLNSLTLAGSSR</sequence>
<dbReference type="InterPro" id="IPR016047">
    <property type="entry name" value="M23ase_b-sheet_dom"/>
</dbReference>
<proteinExistence type="predicted"/>
<evidence type="ECO:0000256" key="3">
    <source>
        <dbReference type="ARBA" id="ARBA00022670"/>
    </source>
</evidence>
<evidence type="ECO:0000259" key="8">
    <source>
        <dbReference type="Pfam" id="PF01551"/>
    </source>
</evidence>
<dbReference type="SUPFAM" id="SSF51261">
    <property type="entry name" value="Duplicated hybrid motif"/>
    <property type="match status" value="1"/>
</dbReference>
<keyword evidence="7" id="KW-0482">Metalloprotease</keyword>
<dbReference type="PANTHER" id="PTHR21666:SF288">
    <property type="entry name" value="CELL DIVISION PROTEIN YTFB"/>
    <property type="match status" value="1"/>
</dbReference>
<organism evidence="10 11">
    <name type="scientific">Thioalkalivibrio sulfidiphilus (strain HL-EbGR7)</name>
    <dbReference type="NCBI Taxonomy" id="396588"/>
    <lineage>
        <taxon>Bacteria</taxon>
        <taxon>Pseudomonadati</taxon>
        <taxon>Pseudomonadota</taxon>
        <taxon>Gammaproteobacteria</taxon>
        <taxon>Chromatiales</taxon>
        <taxon>Ectothiorhodospiraceae</taxon>
        <taxon>Thioalkalivibrio</taxon>
    </lineage>
</organism>
<keyword evidence="6" id="KW-0862">Zinc</keyword>
<dbReference type="FunFam" id="2.70.70.10:FF:000002">
    <property type="entry name" value="Murein DD-endopeptidase MepM"/>
    <property type="match status" value="1"/>
</dbReference>
<dbReference type="InterPro" id="IPR050570">
    <property type="entry name" value="Cell_wall_metabolism_enzyme"/>
</dbReference>
<dbReference type="Proteomes" id="UP000002383">
    <property type="component" value="Chromosome"/>
</dbReference>
<evidence type="ECO:0000313" key="11">
    <source>
        <dbReference type="Proteomes" id="UP000002383"/>
    </source>
</evidence>
<evidence type="ECO:0000256" key="6">
    <source>
        <dbReference type="ARBA" id="ARBA00022833"/>
    </source>
</evidence>
<name>B8GLC9_THISH</name>
<evidence type="ECO:0000256" key="7">
    <source>
        <dbReference type="ARBA" id="ARBA00023049"/>
    </source>
</evidence>
<evidence type="ECO:0000259" key="9">
    <source>
        <dbReference type="Pfam" id="PF19425"/>
    </source>
</evidence>
<dbReference type="AlphaFoldDB" id="B8GLC9"/>
<evidence type="ECO:0000256" key="4">
    <source>
        <dbReference type="ARBA" id="ARBA00022723"/>
    </source>
</evidence>
<dbReference type="Gene3D" id="3.10.450.350">
    <property type="match status" value="2"/>
</dbReference>
<dbReference type="GO" id="GO:0006508">
    <property type="term" value="P:proteolysis"/>
    <property type="evidence" value="ECO:0007669"/>
    <property type="project" value="UniProtKB-KW"/>
</dbReference>
<dbReference type="InterPro" id="IPR045834">
    <property type="entry name" value="Csd3_N2"/>
</dbReference>
<keyword evidence="5" id="KW-0378">Hydrolase</keyword>
<dbReference type="Pfam" id="PF01551">
    <property type="entry name" value="Peptidase_M23"/>
    <property type="match status" value="1"/>
</dbReference>
<feature type="domain" description="Csd3-like second N-terminal" evidence="9">
    <location>
        <begin position="248"/>
        <end position="365"/>
    </location>
</feature>
<comment type="subcellular location">
    <subcellularLocation>
        <location evidence="2">Cell envelope</location>
    </subcellularLocation>
</comment>
<dbReference type="HOGENOM" id="CLU_026846_3_2_6"/>
<dbReference type="MEROPS" id="M23.009"/>
<dbReference type="EMBL" id="CP001339">
    <property type="protein sequence ID" value="ACL73484.1"/>
    <property type="molecule type" value="Genomic_DNA"/>
</dbReference>
<dbReference type="Pfam" id="PF19425">
    <property type="entry name" value="Csd3_N2"/>
    <property type="match status" value="1"/>
</dbReference>
<dbReference type="GO" id="GO:0004222">
    <property type="term" value="F:metalloendopeptidase activity"/>
    <property type="evidence" value="ECO:0007669"/>
    <property type="project" value="TreeGrafter"/>
</dbReference>
<gene>
    <name evidence="10" type="ordered locus">Tgr7_2406</name>
</gene>
<dbReference type="PANTHER" id="PTHR21666">
    <property type="entry name" value="PEPTIDASE-RELATED"/>
    <property type="match status" value="1"/>
</dbReference>
<dbReference type="KEGG" id="tgr:Tgr7_2406"/>
<dbReference type="STRING" id="396588.Tgr7_2406"/>
<dbReference type="InterPro" id="IPR011055">
    <property type="entry name" value="Dup_hybrid_motif"/>
</dbReference>
<keyword evidence="11" id="KW-1185">Reference proteome</keyword>
<dbReference type="GO" id="GO:0046872">
    <property type="term" value="F:metal ion binding"/>
    <property type="evidence" value="ECO:0007669"/>
    <property type="project" value="UniProtKB-KW"/>
</dbReference>
<feature type="domain" description="M23ase beta-sheet core" evidence="8">
    <location>
        <begin position="378"/>
        <end position="474"/>
    </location>
</feature>
<evidence type="ECO:0000256" key="5">
    <source>
        <dbReference type="ARBA" id="ARBA00022801"/>
    </source>
</evidence>